<dbReference type="PRINTS" id="PR00385">
    <property type="entry name" value="P450"/>
</dbReference>
<feature type="binding site" description="axial binding residue" evidence="3">
    <location>
        <position position="474"/>
    </location>
    <ligand>
        <name>heme</name>
        <dbReference type="ChEBI" id="CHEBI:30413"/>
    </ligand>
    <ligandPart>
        <name>Fe</name>
        <dbReference type="ChEBI" id="CHEBI:18248"/>
    </ligandPart>
</feature>
<dbReference type="GO" id="GO:0020037">
    <property type="term" value="F:heme binding"/>
    <property type="evidence" value="ECO:0007669"/>
    <property type="project" value="InterPro"/>
</dbReference>
<accession>A0A9N8HH58</accession>
<comment type="similarity">
    <text evidence="2 4">Belongs to the cytochrome P450 family.</text>
</comment>
<dbReference type="GO" id="GO:0005506">
    <property type="term" value="F:iron ion binding"/>
    <property type="evidence" value="ECO:0007669"/>
    <property type="project" value="InterPro"/>
</dbReference>
<dbReference type="PROSITE" id="PS00086">
    <property type="entry name" value="CYTOCHROME_P450"/>
    <property type="match status" value="1"/>
</dbReference>
<dbReference type="EMBL" id="CAICTM010000543">
    <property type="protein sequence ID" value="CAB9512592.1"/>
    <property type="molecule type" value="Genomic_DNA"/>
</dbReference>
<evidence type="ECO:0000313" key="7">
    <source>
        <dbReference type="Proteomes" id="UP001153069"/>
    </source>
</evidence>
<dbReference type="PRINTS" id="PR00463">
    <property type="entry name" value="EP450I"/>
</dbReference>
<evidence type="ECO:0000313" key="6">
    <source>
        <dbReference type="EMBL" id="CAB9512592.1"/>
    </source>
</evidence>
<evidence type="ECO:0000256" key="2">
    <source>
        <dbReference type="ARBA" id="ARBA00010617"/>
    </source>
</evidence>
<reference evidence="6" key="1">
    <citation type="submission" date="2020-06" db="EMBL/GenBank/DDBJ databases">
        <authorList>
            <consortium name="Plant Systems Biology data submission"/>
        </authorList>
    </citation>
    <scope>NUCLEOTIDE SEQUENCE</scope>
    <source>
        <strain evidence="6">D6</strain>
    </source>
</reference>
<evidence type="ECO:0000256" key="3">
    <source>
        <dbReference type="PIRSR" id="PIRSR602401-1"/>
    </source>
</evidence>
<organism evidence="6 7">
    <name type="scientific">Seminavis robusta</name>
    <dbReference type="NCBI Taxonomy" id="568900"/>
    <lineage>
        <taxon>Eukaryota</taxon>
        <taxon>Sar</taxon>
        <taxon>Stramenopiles</taxon>
        <taxon>Ochrophyta</taxon>
        <taxon>Bacillariophyta</taxon>
        <taxon>Bacillariophyceae</taxon>
        <taxon>Bacillariophycidae</taxon>
        <taxon>Naviculales</taxon>
        <taxon>Naviculaceae</taxon>
        <taxon>Seminavis</taxon>
    </lineage>
</organism>
<dbReference type="InterPro" id="IPR036396">
    <property type="entry name" value="Cyt_P450_sf"/>
</dbReference>
<comment type="cofactor">
    <cofactor evidence="1 3">
        <name>heme</name>
        <dbReference type="ChEBI" id="CHEBI:30413"/>
    </cofactor>
</comment>
<dbReference type="GO" id="GO:0004497">
    <property type="term" value="F:monooxygenase activity"/>
    <property type="evidence" value="ECO:0007669"/>
    <property type="project" value="UniProtKB-KW"/>
</dbReference>
<dbReference type="OrthoDB" id="47031at2759"/>
<dbReference type="CDD" id="cd00302">
    <property type="entry name" value="cytochrome_P450"/>
    <property type="match status" value="1"/>
</dbReference>
<keyword evidence="4" id="KW-0560">Oxidoreductase</keyword>
<evidence type="ECO:0000256" key="1">
    <source>
        <dbReference type="ARBA" id="ARBA00001971"/>
    </source>
</evidence>
<dbReference type="PANTHER" id="PTHR24305:SF166">
    <property type="entry name" value="CYTOCHROME P450 12A4, MITOCHONDRIAL-RELATED"/>
    <property type="match status" value="1"/>
</dbReference>
<dbReference type="GO" id="GO:0016705">
    <property type="term" value="F:oxidoreductase activity, acting on paired donors, with incorporation or reduction of molecular oxygen"/>
    <property type="evidence" value="ECO:0007669"/>
    <property type="project" value="InterPro"/>
</dbReference>
<gene>
    <name evidence="6" type="ORF">SEMRO_544_G163720.1</name>
</gene>
<dbReference type="Gene3D" id="1.10.630.10">
    <property type="entry name" value="Cytochrome P450"/>
    <property type="match status" value="1"/>
</dbReference>
<dbReference type="InterPro" id="IPR002401">
    <property type="entry name" value="Cyt_P450_E_grp-I"/>
</dbReference>
<comment type="caution">
    <text evidence="6">The sequence shown here is derived from an EMBL/GenBank/DDBJ whole genome shotgun (WGS) entry which is preliminary data.</text>
</comment>
<keyword evidence="4" id="KW-0503">Monooxygenase</keyword>
<evidence type="ECO:0000256" key="5">
    <source>
        <dbReference type="SAM" id="Phobius"/>
    </source>
</evidence>
<name>A0A9N8HH58_9STRA</name>
<dbReference type="Pfam" id="PF00067">
    <property type="entry name" value="p450"/>
    <property type="match status" value="1"/>
</dbReference>
<keyword evidence="5" id="KW-0812">Transmembrane</keyword>
<keyword evidence="7" id="KW-1185">Reference proteome</keyword>
<evidence type="ECO:0000256" key="4">
    <source>
        <dbReference type="RuleBase" id="RU000461"/>
    </source>
</evidence>
<keyword evidence="5" id="KW-0472">Membrane</keyword>
<dbReference type="InterPro" id="IPR001128">
    <property type="entry name" value="Cyt_P450"/>
</dbReference>
<protein>
    <submittedName>
        <fullName evidence="6">Synthase</fullName>
    </submittedName>
</protein>
<feature type="transmembrane region" description="Helical" evidence="5">
    <location>
        <begin position="12"/>
        <end position="30"/>
    </location>
</feature>
<keyword evidence="3 4" id="KW-0479">Metal-binding</keyword>
<keyword evidence="3 4" id="KW-0349">Heme</keyword>
<dbReference type="InterPro" id="IPR017972">
    <property type="entry name" value="Cyt_P450_CS"/>
</dbReference>
<proteinExistence type="inferred from homology"/>
<dbReference type="SUPFAM" id="SSF48264">
    <property type="entry name" value="Cytochrome P450"/>
    <property type="match status" value="1"/>
</dbReference>
<dbReference type="Proteomes" id="UP001153069">
    <property type="component" value="Unassembled WGS sequence"/>
</dbReference>
<keyword evidence="3 4" id="KW-0408">Iron</keyword>
<keyword evidence="5" id="KW-1133">Transmembrane helix</keyword>
<dbReference type="PANTHER" id="PTHR24305">
    <property type="entry name" value="CYTOCHROME P450"/>
    <property type="match status" value="1"/>
</dbReference>
<dbReference type="AlphaFoldDB" id="A0A9N8HH58"/>
<sequence>MLWLDDLLIDKPGLVISIVAILVVATYSVIRQQLTTANKPWKTVPGGWPLLGHFYTMAAGGRIGFVQTLEKWADQYGAETGCFEFEVMGTRILVVCREDAAKEILSQRPFNVTRSTNLREAVKSLGATGVFSAEGEQWKQERKLISSTLNKIHMQDYVPTLKDSAIALIQKWEVDAKESPDGVISIKQDLGHAPADTVGKVFVGRDFDFLHNPESDMGGLVNQGFKALSRRVLAPIKFWKIPFIGQDLDGFGKYFRSGMATLSQVIKDYEQERAANPKANSKTFIAKLYDVMEQEKSKLDHERIVGNIVTAFAAGTDTTSLTLLSTLHFLAENKELQAELREHIRDFDLETATLDDYYTKVPVLKSFLHEIHRYYCTPIMGLQPAKDIPFCGTTLPKGSRVLIFLRHIMLQQKSPAEGVPTGPDNAPPQVFSYRRYLVPADENTTTSKEQKWQCIGPLTKGFSFLPFGHGVRTCPGRLYSEILSYAILIKLLQTFEFELAPNHL</sequence>
<dbReference type="InterPro" id="IPR050121">
    <property type="entry name" value="Cytochrome_P450_monoxygenase"/>
</dbReference>